<keyword evidence="2" id="KW-1133">Transmembrane helix</keyword>
<dbReference type="PROSITE" id="PS51186">
    <property type="entry name" value="GNAT"/>
    <property type="match status" value="1"/>
</dbReference>
<keyword evidence="1" id="KW-0808">Transferase</keyword>
<evidence type="ECO:0000256" key="2">
    <source>
        <dbReference type="SAM" id="Phobius"/>
    </source>
</evidence>
<dbReference type="InterPro" id="IPR016181">
    <property type="entry name" value="Acyl_CoA_acyltransferase"/>
</dbReference>
<dbReference type="InterPro" id="IPR050769">
    <property type="entry name" value="NAT_camello-type"/>
</dbReference>
<dbReference type="SUPFAM" id="SSF55729">
    <property type="entry name" value="Acyl-CoA N-acyltransferases (Nat)"/>
    <property type="match status" value="1"/>
</dbReference>
<proteinExistence type="predicted"/>
<dbReference type="InterPro" id="IPR000182">
    <property type="entry name" value="GNAT_dom"/>
</dbReference>
<dbReference type="OrthoDB" id="41532at2759"/>
<dbReference type="PANTHER" id="PTHR13947">
    <property type="entry name" value="GNAT FAMILY N-ACETYLTRANSFERASE"/>
    <property type="match status" value="1"/>
</dbReference>
<name>A0A9P6PQC5_9FUNG</name>
<dbReference type="GO" id="GO:0008080">
    <property type="term" value="F:N-acetyltransferase activity"/>
    <property type="evidence" value="ECO:0007669"/>
    <property type="project" value="InterPro"/>
</dbReference>
<dbReference type="AlphaFoldDB" id="A0A9P6PQC5"/>
<dbReference type="EMBL" id="JAAAJA010000665">
    <property type="protein sequence ID" value="KAG0250620.1"/>
    <property type="molecule type" value="Genomic_DNA"/>
</dbReference>
<feature type="transmembrane region" description="Helical" evidence="2">
    <location>
        <begin position="45"/>
        <end position="69"/>
    </location>
</feature>
<dbReference type="Proteomes" id="UP000726737">
    <property type="component" value="Unassembled WGS sequence"/>
</dbReference>
<dbReference type="PANTHER" id="PTHR13947:SF37">
    <property type="entry name" value="LD18367P"/>
    <property type="match status" value="1"/>
</dbReference>
<reference evidence="4" key="1">
    <citation type="journal article" date="2020" name="Fungal Divers.">
        <title>Resolving the Mortierellaceae phylogeny through synthesis of multi-gene phylogenetics and phylogenomics.</title>
        <authorList>
            <person name="Vandepol N."/>
            <person name="Liber J."/>
            <person name="Desiro A."/>
            <person name="Na H."/>
            <person name="Kennedy M."/>
            <person name="Barry K."/>
            <person name="Grigoriev I.V."/>
            <person name="Miller A.N."/>
            <person name="O'Donnell K."/>
            <person name="Stajich J.E."/>
            <person name="Bonito G."/>
        </authorList>
    </citation>
    <scope>NUCLEOTIDE SEQUENCE</scope>
    <source>
        <strain evidence="4">KOD948</strain>
    </source>
</reference>
<evidence type="ECO:0000256" key="1">
    <source>
        <dbReference type="ARBA" id="ARBA00022679"/>
    </source>
</evidence>
<feature type="transmembrane region" description="Helical" evidence="2">
    <location>
        <begin position="107"/>
        <end position="126"/>
    </location>
</feature>
<organism evidence="4 5">
    <name type="scientific">Mortierella polycephala</name>
    <dbReference type="NCBI Taxonomy" id="41804"/>
    <lineage>
        <taxon>Eukaryota</taxon>
        <taxon>Fungi</taxon>
        <taxon>Fungi incertae sedis</taxon>
        <taxon>Mucoromycota</taxon>
        <taxon>Mortierellomycotina</taxon>
        <taxon>Mortierellomycetes</taxon>
        <taxon>Mortierellales</taxon>
        <taxon>Mortierellaceae</taxon>
        <taxon>Mortierella</taxon>
    </lineage>
</organism>
<dbReference type="Pfam" id="PF00583">
    <property type="entry name" value="Acetyltransf_1"/>
    <property type="match status" value="1"/>
</dbReference>
<dbReference type="Gene3D" id="3.40.630.30">
    <property type="match status" value="1"/>
</dbReference>
<keyword evidence="5" id="KW-1185">Reference proteome</keyword>
<sequence>MAAINKEAIRIRPYTKDDYDQVASILYAGFSIVSDRQFKHTVKHYTTALSILLKSVIYTTLIELALLAYDNLSTLSSMETIHTLQESLMKPESAQDLILQFIKPSFLILWVFVTIVVALTTLVATYKQLTGTLADYIQGSFEDDLADIPAYYQSSQTAGKNKSKKNRSQFWVACLESHPDIVMGCVALDDLSAHVEQLKKKHLKEGGTESSFEIPKESDSELRRLSVNINYRRLGISKLLLQKLESHAKEQGFKRIILSSTLYQKEALAGYIRFGFEKEKILKLSKFFSIWCGALNLKATLKEKEDQKRRQDEMIKETTMSY</sequence>
<feature type="domain" description="N-acetyltransferase" evidence="3">
    <location>
        <begin position="124"/>
        <end position="302"/>
    </location>
</feature>
<accession>A0A9P6PQC5</accession>
<evidence type="ECO:0000313" key="4">
    <source>
        <dbReference type="EMBL" id="KAG0250620.1"/>
    </source>
</evidence>
<dbReference type="CDD" id="cd04301">
    <property type="entry name" value="NAT_SF"/>
    <property type="match status" value="1"/>
</dbReference>
<comment type="caution">
    <text evidence="4">The sequence shown here is derived from an EMBL/GenBank/DDBJ whole genome shotgun (WGS) entry which is preliminary data.</text>
</comment>
<gene>
    <name evidence="4" type="ORF">BG011_008204</name>
</gene>
<evidence type="ECO:0000313" key="5">
    <source>
        <dbReference type="Proteomes" id="UP000726737"/>
    </source>
</evidence>
<keyword evidence="2" id="KW-0472">Membrane</keyword>
<evidence type="ECO:0000259" key="3">
    <source>
        <dbReference type="PROSITE" id="PS51186"/>
    </source>
</evidence>
<protein>
    <recommendedName>
        <fullName evidence="3">N-acetyltransferase domain-containing protein</fullName>
    </recommendedName>
</protein>
<keyword evidence="2" id="KW-0812">Transmembrane</keyword>